<keyword evidence="2" id="KW-0235">DNA replication</keyword>
<dbReference type="Pfam" id="PF00808">
    <property type="entry name" value="CBFD_NFYB_HMF"/>
    <property type="match status" value="1"/>
</dbReference>
<dbReference type="PANTHER" id="PTHR46172:SF1">
    <property type="entry name" value="DNA POLYMERASE EPSILON SUBUNIT 3"/>
    <property type="match status" value="1"/>
</dbReference>
<accession>A0ABP0ZQW9</accession>
<evidence type="ECO:0000256" key="1">
    <source>
        <dbReference type="ARBA" id="ARBA00004123"/>
    </source>
</evidence>
<dbReference type="GeneID" id="92209729"/>
<feature type="compositionally biased region" description="Acidic residues" evidence="6">
    <location>
        <begin position="189"/>
        <end position="228"/>
    </location>
</feature>
<evidence type="ECO:0000256" key="3">
    <source>
        <dbReference type="ARBA" id="ARBA00023242"/>
    </source>
</evidence>
<feature type="region of interest" description="Disordered" evidence="6">
    <location>
        <begin position="145"/>
        <end position="280"/>
    </location>
</feature>
<dbReference type="RefSeq" id="XP_066831471.1">
    <property type="nucleotide sequence ID" value="XM_066974765.1"/>
</dbReference>
<name>A0ABP0ZQW9_9ASCO</name>
<evidence type="ECO:0000256" key="2">
    <source>
        <dbReference type="ARBA" id="ARBA00022705"/>
    </source>
</evidence>
<reference evidence="8 9" key="1">
    <citation type="submission" date="2024-03" db="EMBL/GenBank/DDBJ databases">
        <authorList>
            <person name="Brejova B."/>
        </authorList>
    </citation>
    <scope>NUCLEOTIDE SEQUENCE [LARGE SCALE GENOMIC DNA]</scope>
    <source>
        <strain evidence="8 9">CBS 14171</strain>
    </source>
</reference>
<feature type="compositionally biased region" description="Acidic residues" evidence="6">
    <location>
        <begin position="242"/>
        <end position="251"/>
    </location>
</feature>
<dbReference type="InterPro" id="IPR051377">
    <property type="entry name" value="DNA_Pol-Epsilon_Subunit"/>
</dbReference>
<gene>
    <name evidence="8" type="ORF">LODBEIA_P45330</name>
</gene>
<evidence type="ECO:0000256" key="4">
    <source>
        <dbReference type="ARBA" id="ARBA00039775"/>
    </source>
</evidence>
<keyword evidence="9" id="KW-1185">Reference proteome</keyword>
<protein>
    <recommendedName>
        <fullName evidence="4">DNA polymerase epsilon subunit D</fullName>
    </recommendedName>
    <alternativeName>
        <fullName evidence="5">DNA polymerase II subunit D</fullName>
    </alternativeName>
</protein>
<feature type="domain" description="Transcription factor CBF/NF-Y/archaeal histone" evidence="7">
    <location>
        <begin position="31"/>
        <end position="99"/>
    </location>
</feature>
<dbReference type="InterPro" id="IPR009072">
    <property type="entry name" value="Histone-fold"/>
</dbReference>
<dbReference type="InterPro" id="IPR003958">
    <property type="entry name" value="CBFA_NFYB_domain"/>
</dbReference>
<keyword evidence="3" id="KW-0539">Nucleus</keyword>
<evidence type="ECO:0000313" key="8">
    <source>
        <dbReference type="EMBL" id="CAK9440433.1"/>
    </source>
</evidence>
<feature type="compositionally biased region" description="Basic and acidic residues" evidence="6">
    <location>
        <begin position="175"/>
        <end position="188"/>
    </location>
</feature>
<evidence type="ECO:0000256" key="6">
    <source>
        <dbReference type="SAM" id="MobiDB-lite"/>
    </source>
</evidence>
<dbReference type="CDD" id="cd22928">
    <property type="entry name" value="HFD_POLE3_DPB4"/>
    <property type="match status" value="1"/>
</dbReference>
<feature type="compositionally biased region" description="Basic and acidic residues" evidence="6">
    <location>
        <begin position="255"/>
        <end position="264"/>
    </location>
</feature>
<evidence type="ECO:0000256" key="5">
    <source>
        <dbReference type="ARBA" id="ARBA00042096"/>
    </source>
</evidence>
<dbReference type="EMBL" id="OZ022409">
    <property type="protein sequence ID" value="CAK9440433.1"/>
    <property type="molecule type" value="Genomic_DNA"/>
</dbReference>
<dbReference type="Gene3D" id="1.10.20.10">
    <property type="entry name" value="Histone, subunit A"/>
    <property type="match status" value="1"/>
</dbReference>
<feature type="compositionally biased region" description="Acidic residues" evidence="6">
    <location>
        <begin position="165"/>
        <end position="174"/>
    </location>
</feature>
<sequence length="280" mass="31214">MPPKGWKKNGDPNAPQPYREADLVSIDDILFPRSTLQKLAKAILSDDENHNSMSLAKDAQLALQRSSTVFVSYLLFHAKSISKETGRKTVNAQDMMGALERAEFGGFVPELKQKLSAFEATTKLKKQKKAEEKAAVEAPAEEKVYKKPKLHDGGITLREPLIEPVDSDDSDEEDLKSKEKSTENKNEEAGSDEDVDLEEAEAEEVEVEDNDDDDDEGEEEEEEEEEEVNPIAASSKEGRDLEGEEMQDDDSLSSGDDHHDNNGHDDDDDDDDDDDNDNDE</sequence>
<evidence type="ECO:0000313" key="9">
    <source>
        <dbReference type="Proteomes" id="UP001497383"/>
    </source>
</evidence>
<evidence type="ECO:0000259" key="7">
    <source>
        <dbReference type="Pfam" id="PF00808"/>
    </source>
</evidence>
<dbReference type="PANTHER" id="PTHR46172">
    <property type="entry name" value="DNA POLYMERASE EPSILON SUBUNIT 3"/>
    <property type="match status" value="1"/>
</dbReference>
<comment type="subcellular location">
    <subcellularLocation>
        <location evidence="1">Nucleus</location>
    </subcellularLocation>
</comment>
<organism evidence="8 9">
    <name type="scientific">Lodderomyces beijingensis</name>
    <dbReference type="NCBI Taxonomy" id="1775926"/>
    <lineage>
        <taxon>Eukaryota</taxon>
        <taxon>Fungi</taxon>
        <taxon>Dikarya</taxon>
        <taxon>Ascomycota</taxon>
        <taxon>Saccharomycotina</taxon>
        <taxon>Pichiomycetes</taxon>
        <taxon>Debaryomycetaceae</taxon>
        <taxon>Candida/Lodderomyces clade</taxon>
        <taxon>Lodderomyces</taxon>
    </lineage>
</organism>
<dbReference type="SUPFAM" id="SSF47113">
    <property type="entry name" value="Histone-fold"/>
    <property type="match status" value="1"/>
</dbReference>
<dbReference type="Proteomes" id="UP001497383">
    <property type="component" value="Chromosome 5"/>
</dbReference>
<proteinExistence type="predicted"/>
<feature type="compositionally biased region" description="Acidic residues" evidence="6">
    <location>
        <begin position="265"/>
        <end position="280"/>
    </location>
</feature>